<gene>
    <name evidence="2" type="ORF">HMPREF9958_1719</name>
</gene>
<dbReference type="EMBL" id="AFQT01000026">
    <property type="protein sequence ID" value="EGP69476.1"/>
    <property type="molecule type" value="Genomic_DNA"/>
</dbReference>
<protein>
    <submittedName>
        <fullName evidence="2">Uncharacterized protein</fullName>
    </submittedName>
</protein>
<dbReference type="Proteomes" id="UP000003815">
    <property type="component" value="Unassembled WGS sequence"/>
</dbReference>
<keyword evidence="1" id="KW-0812">Transmembrane</keyword>
<evidence type="ECO:0000313" key="3">
    <source>
        <dbReference type="Proteomes" id="UP000003815"/>
    </source>
</evidence>
<feature type="transmembrane region" description="Helical" evidence="1">
    <location>
        <begin position="27"/>
        <end position="48"/>
    </location>
</feature>
<dbReference type="RefSeq" id="WP_000451556.1">
    <property type="nucleotide sequence ID" value="NZ_AFQT01000026.1"/>
</dbReference>
<dbReference type="AlphaFoldDB" id="F9HB04"/>
<evidence type="ECO:0000256" key="1">
    <source>
        <dbReference type="SAM" id="Phobius"/>
    </source>
</evidence>
<dbReference type="PATRIC" id="fig|1008452.3.peg.821"/>
<feature type="transmembrane region" description="Helical" evidence="1">
    <location>
        <begin position="60"/>
        <end position="81"/>
    </location>
</feature>
<organism evidence="2 3">
    <name type="scientific">Streptococcus mitis SK1073</name>
    <dbReference type="NCBI Taxonomy" id="1008452"/>
    <lineage>
        <taxon>Bacteria</taxon>
        <taxon>Bacillati</taxon>
        <taxon>Bacillota</taxon>
        <taxon>Bacilli</taxon>
        <taxon>Lactobacillales</taxon>
        <taxon>Streptococcaceae</taxon>
        <taxon>Streptococcus</taxon>
        <taxon>Streptococcus mitis group</taxon>
    </lineage>
</organism>
<reference evidence="2 3" key="1">
    <citation type="submission" date="2011-05" db="EMBL/GenBank/DDBJ databases">
        <authorList>
            <person name="Durkin A.S."/>
            <person name="Radune D."/>
            <person name="Hostetler J."/>
            <person name="Torralba M."/>
            <person name="Gillis M."/>
            <person name="Methe B."/>
            <person name="Sutton G."/>
            <person name="Nelson K.E."/>
        </authorList>
    </citation>
    <scope>NUCLEOTIDE SEQUENCE [LARGE SCALE GENOMIC DNA]</scope>
    <source>
        <strain evidence="2 3">SK1073</strain>
    </source>
</reference>
<comment type="caution">
    <text evidence="2">The sequence shown here is derived from an EMBL/GenBank/DDBJ whole genome shotgun (WGS) entry which is preliminary data.</text>
</comment>
<evidence type="ECO:0000313" key="2">
    <source>
        <dbReference type="EMBL" id="EGP69476.1"/>
    </source>
</evidence>
<sequence>MEVFDEKVKNIDISISYIWDSILRHPIISTFSFIVTTGLSGFSFWFTFLEIKSNLGEEHFWRYTSYIVLVIAVVSLFLYSWSKIATYLFYNDYTKAVSKYMSSASKHDVWHLSKATKEYRRVLMPESSSTYDYRRKVLENTYKSFSTLTKHTFGDIFNDLEEVLSKSLYISLKISLRLFPKDFDMNKLNSFQDLAELQYSEFFVEDGRMNLRDSVRCPLSEDMKALMFSKNLTHIYKIKDGNTGIIFILTAKSFSEFPKIYGFLDFSWKNLSRPFMDKEFLIDFIIPIILERVNILCYYISSMETYMYTLPSRIFDNPQAIVPIVTEFDFLKTLYDKYNE</sequence>
<proteinExistence type="predicted"/>
<accession>F9HB04</accession>
<keyword evidence="1" id="KW-0472">Membrane</keyword>
<keyword evidence="1" id="KW-1133">Transmembrane helix</keyword>
<name>F9HB04_STRMT</name>